<accession>A0A9J5Y496</accession>
<evidence type="ECO:0000313" key="1">
    <source>
        <dbReference type="EMBL" id="KAG5594810.1"/>
    </source>
</evidence>
<dbReference type="AlphaFoldDB" id="A0A9J5Y496"/>
<proteinExistence type="predicted"/>
<comment type="caution">
    <text evidence="1">The sequence shown here is derived from an EMBL/GenBank/DDBJ whole genome shotgun (WGS) entry which is preliminary data.</text>
</comment>
<name>A0A9J5Y496_SOLCO</name>
<reference evidence="1 2" key="1">
    <citation type="submission" date="2020-09" db="EMBL/GenBank/DDBJ databases">
        <title>De no assembly of potato wild relative species, Solanum commersonii.</title>
        <authorList>
            <person name="Cho K."/>
        </authorList>
    </citation>
    <scope>NUCLEOTIDE SEQUENCE [LARGE SCALE GENOMIC DNA]</scope>
    <source>
        <strain evidence="1">LZ3.2</strain>
        <tissue evidence="1">Leaf</tissue>
    </source>
</reference>
<keyword evidence="2" id="KW-1185">Reference proteome</keyword>
<gene>
    <name evidence="1" type="ORF">H5410_036042</name>
</gene>
<dbReference type="Proteomes" id="UP000824120">
    <property type="component" value="Chromosome 7"/>
</dbReference>
<dbReference type="EMBL" id="JACXVP010000007">
    <property type="protein sequence ID" value="KAG5594810.1"/>
    <property type="molecule type" value="Genomic_DNA"/>
</dbReference>
<sequence length="73" mass="7776">MLPNGVLFTVENIVCGDWCNSYAWSSPVRSWRSTQSNPPPVNVGPIVGCGRGDWRPLGMKGSYGMSGWGGGTS</sequence>
<organism evidence="1 2">
    <name type="scientific">Solanum commersonii</name>
    <name type="common">Commerson's wild potato</name>
    <name type="synonym">Commerson's nightshade</name>
    <dbReference type="NCBI Taxonomy" id="4109"/>
    <lineage>
        <taxon>Eukaryota</taxon>
        <taxon>Viridiplantae</taxon>
        <taxon>Streptophyta</taxon>
        <taxon>Embryophyta</taxon>
        <taxon>Tracheophyta</taxon>
        <taxon>Spermatophyta</taxon>
        <taxon>Magnoliopsida</taxon>
        <taxon>eudicotyledons</taxon>
        <taxon>Gunneridae</taxon>
        <taxon>Pentapetalae</taxon>
        <taxon>asterids</taxon>
        <taxon>lamiids</taxon>
        <taxon>Solanales</taxon>
        <taxon>Solanaceae</taxon>
        <taxon>Solanoideae</taxon>
        <taxon>Solaneae</taxon>
        <taxon>Solanum</taxon>
    </lineage>
</organism>
<evidence type="ECO:0000313" key="2">
    <source>
        <dbReference type="Proteomes" id="UP000824120"/>
    </source>
</evidence>
<protein>
    <submittedName>
        <fullName evidence="1">Uncharacterized protein</fullName>
    </submittedName>
</protein>